<evidence type="ECO:0000256" key="8">
    <source>
        <dbReference type="ARBA" id="ARBA00037847"/>
    </source>
</evidence>
<feature type="chain" id="PRO_5047040716" evidence="11">
    <location>
        <begin position="45"/>
        <end position="235"/>
    </location>
</feature>
<dbReference type="InterPro" id="IPR036598">
    <property type="entry name" value="GOLD_dom_sf"/>
</dbReference>
<evidence type="ECO:0000256" key="4">
    <source>
        <dbReference type="ARBA" id="ARBA00022692"/>
    </source>
</evidence>
<dbReference type="Proteomes" id="UP000694904">
    <property type="component" value="Chromosome X"/>
</dbReference>
<keyword evidence="3" id="KW-0217">Developmental protein</keyword>
<evidence type="ECO:0000256" key="1">
    <source>
        <dbReference type="ARBA" id="ARBA00004479"/>
    </source>
</evidence>
<keyword evidence="7 10" id="KW-0472">Membrane</keyword>
<dbReference type="GeneID" id="108618998"/>
<evidence type="ECO:0000256" key="7">
    <source>
        <dbReference type="ARBA" id="ARBA00023136"/>
    </source>
</evidence>
<evidence type="ECO:0000256" key="6">
    <source>
        <dbReference type="ARBA" id="ARBA00022989"/>
    </source>
</evidence>
<dbReference type="InterPro" id="IPR015720">
    <property type="entry name" value="Emp24-like"/>
</dbReference>
<dbReference type="SMART" id="SM01190">
    <property type="entry name" value="EMP24_GP25L"/>
    <property type="match status" value="1"/>
</dbReference>
<dbReference type="SUPFAM" id="SSF101576">
    <property type="entry name" value="Supernatant protein factor (SPF), C-terminal domain"/>
    <property type="match status" value="1"/>
</dbReference>
<evidence type="ECO:0000256" key="11">
    <source>
        <dbReference type="SAM" id="SignalP"/>
    </source>
</evidence>
<evidence type="ECO:0000259" key="12">
    <source>
        <dbReference type="PROSITE" id="PS50866"/>
    </source>
</evidence>
<feature type="domain" description="GOLD" evidence="12">
    <location>
        <begin position="56"/>
        <end position="138"/>
    </location>
</feature>
<sequence>MRNEQLNSQRNDTNISKSRNNTKLTTMLWLSLVALMALLQGSGAVEFTFDLADNAEDCFYEEIKRNTSAYFEFQVSAGGQQDVDVTLKDPQNKIIYSLERATFDSHQFTAETTGVYTACFSNKFSAFSHKIVYVDFQVGDEPSLPGVDEHATVLTQMETSAQAIHKALNDILDAQTHHRLREAQGRKRAEDINQRVMVWASLETASVILIGLVQILVLRNFFTDRKPSQARYGRL</sequence>
<evidence type="ECO:0000256" key="3">
    <source>
        <dbReference type="ARBA" id="ARBA00022473"/>
    </source>
</evidence>
<dbReference type="InterPro" id="IPR009038">
    <property type="entry name" value="GOLD_dom"/>
</dbReference>
<dbReference type="PANTHER" id="PTHR22811">
    <property type="entry name" value="TRANSMEMBRANE EMP24 DOMAIN-CONTAINING PROTEIN"/>
    <property type="match status" value="1"/>
</dbReference>
<name>A0ABM1PU78_DROAR</name>
<reference evidence="14" key="3">
    <citation type="submission" date="2025-08" db="UniProtKB">
        <authorList>
            <consortium name="RefSeq"/>
        </authorList>
    </citation>
    <scope>IDENTIFICATION</scope>
    <source>
        <tissue evidence="14">Whole organism</tissue>
    </source>
</reference>
<dbReference type="PROSITE" id="PS50866">
    <property type="entry name" value="GOLD"/>
    <property type="match status" value="1"/>
</dbReference>
<evidence type="ECO:0000313" key="14">
    <source>
        <dbReference type="RefSeq" id="XP_017870764.1"/>
    </source>
</evidence>
<reference evidence="13" key="2">
    <citation type="journal article" date="2016" name="G3 (Bethesda)">
        <title>Genome Evolution in Three Species of Cactophilic Drosophila.</title>
        <authorList>
            <person name="Sanchez-Flores A."/>
            <person name="Penazola F."/>
            <person name="Carpinteyro-Ponce J."/>
            <person name="Nazario-Yepiz N."/>
            <person name="Abreu-Goodger C."/>
            <person name="Machado C.A."/>
            <person name="Markow T.A."/>
        </authorList>
    </citation>
    <scope>NUCLEOTIDE SEQUENCE [LARGE SCALE GENOMIC DNA]</scope>
</reference>
<evidence type="ECO:0000256" key="10">
    <source>
        <dbReference type="SAM" id="Phobius"/>
    </source>
</evidence>
<reference evidence="13" key="1">
    <citation type="journal article" date="1997" name="Nucleic Acids Res.">
        <title>tRNAscan-SE: a program for improved detection of transfer RNA genes in genomic sequence.</title>
        <authorList>
            <person name="Lowe T.M."/>
            <person name="Eddy S.R."/>
        </authorList>
    </citation>
    <scope>NUCLEOTIDE SEQUENCE [LARGE SCALE GENOMIC DNA]</scope>
</reference>
<keyword evidence="4 9" id="KW-0812">Transmembrane</keyword>
<feature type="transmembrane region" description="Helical" evidence="10">
    <location>
        <begin position="196"/>
        <end position="218"/>
    </location>
</feature>
<keyword evidence="5 11" id="KW-0732">Signal</keyword>
<keyword evidence="6 10" id="KW-1133">Transmembrane helix</keyword>
<proteinExistence type="inferred from homology"/>
<evidence type="ECO:0000256" key="9">
    <source>
        <dbReference type="RuleBase" id="RU003827"/>
    </source>
</evidence>
<evidence type="ECO:0000313" key="13">
    <source>
        <dbReference type="Proteomes" id="UP000694904"/>
    </source>
</evidence>
<dbReference type="RefSeq" id="XP_017870764.1">
    <property type="nucleotide sequence ID" value="XM_018015275.1"/>
</dbReference>
<comment type="subcellular location">
    <subcellularLocation>
        <location evidence="8">Endomembrane system</location>
        <topology evidence="8">Single-pass membrane protein</topology>
    </subcellularLocation>
    <subcellularLocation>
        <location evidence="1 9">Membrane</location>
        <topology evidence="1 9">Single-pass type I membrane protein</topology>
    </subcellularLocation>
</comment>
<keyword evidence="13" id="KW-1185">Reference proteome</keyword>
<organism evidence="13 14">
    <name type="scientific">Drosophila arizonae</name>
    <name type="common">Fruit fly</name>
    <dbReference type="NCBI Taxonomy" id="7263"/>
    <lineage>
        <taxon>Eukaryota</taxon>
        <taxon>Metazoa</taxon>
        <taxon>Ecdysozoa</taxon>
        <taxon>Arthropoda</taxon>
        <taxon>Hexapoda</taxon>
        <taxon>Insecta</taxon>
        <taxon>Pterygota</taxon>
        <taxon>Neoptera</taxon>
        <taxon>Endopterygota</taxon>
        <taxon>Diptera</taxon>
        <taxon>Brachycera</taxon>
        <taxon>Muscomorpha</taxon>
        <taxon>Ephydroidea</taxon>
        <taxon>Drosophilidae</taxon>
        <taxon>Drosophila</taxon>
    </lineage>
</organism>
<feature type="signal peptide" evidence="11">
    <location>
        <begin position="1"/>
        <end position="44"/>
    </location>
</feature>
<comment type="similarity">
    <text evidence="2 9">Belongs to the EMP24/GP25L family.</text>
</comment>
<dbReference type="Pfam" id="PF01105">
    <property type="entry name" value="EMP24_GP25L"/>
    <property type="match status" value="1"/>
</dbReference>
<gene>
    <name evidence="14" type="primary">LOC108618998</name>
</gene>
<evidence type="ECO:0000256" key="5">
    <source>
        <dbReference type="ARBA" id="ARBA00022729"/>
    </source>
</evidence>
<accession>A0ABM1PU78</accession>
<evidence type="ECO:0000256" key="2">
    <source>
        <dbReference type="ARBA" id="ARBA00007104"/>
    </source>
</evidence>
<protein>
    <submittedName>
        <fullName evidence="14">Transmembrane emp24 domain-containing protein 3</fullName>
    </submittedName>
</protein>